<keyword evidence="1" id="KW-0472">Membrane</keyword>
<reference evidence="2" key="2">
    <citation type="submission" date="2020-05" db="UniProtKB">
        <authorList>
            <consortium name="EnsemblMetazoa"/>
        </authorList>
    </citation>
    <scope>IDENTIFICATION</scope>
    <source>
        <strain evidence="2">IAEA</strain>
    </source>
</reference>
<dbReference type="AlphaFoldDB" id="A0A1A9ZXI7"/>
<organism evidence="2 3">
    <name type="scientific">Glossina pallidipes</name>
    <name type="common">Tsetse fly</name>
    <dbReference type="NCBI Taxonomy" id="7398"/>
    <lineage>
        <taxon>Eukaryota</taxon>
        <taxon>Metazoa</taxon>
        <taxon>Ecdysozoa</taxon>
        <taxon>Arthropoda</taxon>
        <taxon>Hexapoda</taxon>
        <taxon>Insecta</taxon>
        <taxon>Pterygota</taxon>
        <taxon>Neoptera</taxon>
        <taxon>Endopterygota</taxon>
        <taxon>Diptera</taxon>
        <taxon>Brachycera</taxon>
        <taxon>Muscomorpha</taxon>
        <taxon>Hippoboscoidea</taxon>
        <taxon>Glossinidae</taxon>
        <taxon>Glossina</taxon>
    </lineage>
</organism>
<evidence type="ECO:0000313" key="3">
    <source>
        <dbReference type="Proteomes" id="UP000092445"/>
    </source>
</evidence>
<protein>
    <submittedName>
        <fullName evidence="2">Uncharacterized protein</fullName>
    </submittedName>
</protein>
<dbReference type="SUPFAM" id="SSF111418">
    <property type="entry name" value="Hormone receptor domain"/>
    <property type="match status" value="1"/>
</dbReference>
<accession>A0A1A9ZXI7</accession>
<dbReference type="Proteomes" id="UP000092445">
    <property type="component" value="Unassembled WGS sequence"/>
</dbReference>
<dbReference type="PANTHER" id="PTHR45620:SF32">
    <property type="entry name" value="DIURETIC HORMONE 31 RECEPTOR, ISOFORM C"/>
    <property type="match status" value="1"/>
</dbReference>
<feature type="transmembrane region" description="Helical" evidence="1">
    <location>
        <begin position="51"/>
        <end position="74"/>
    </location>
</feature>
<proteinExistence type="predicted"/>
<sequence length="121" mass="13808">MVRHNYKYRYAHKECGHDGEWFRHPLTNKTWSNYTKCVNIDDLELKHSVNLIYISGYSISLVAILLSLAILGYFNSLPNEMEYLRGQTEGGPSVLIVCFITPRKNVPGVVNETPCSKNGEE</sequence>
<keyword evidence="3" id="KW-1185">Reference proteome</keyword>
<dbReference type="PANTHER" id="PTHR45620">
    <property type="entry name" value="PDF RECEPTOR-LIKE PROTEIN-RELATED"/>
    <property type="match status" value="1"/>
</dbReference>
<name>A0A1A9ZXI7_GLOPL</name>
<reference evidence="3" key="1">
    <citation type="submission" date="2014-03" db="EMBL/GenBank/DDBJ databases">
        <authorList>
            <person name="Aksoy S."/>
            <person name="Warren W."/>
            <person name="Wilson R.K."/>
        </authorList>
    </citation>
    <scope>NUCLEOTIDE SEQUENCE [LARGE SCALE GENOMIC DNA]</scope>
    <source>
        <strain evidence="3">IAEA</strain>
    </source>
</reference>
<evidence type="ECO:0000256" key="1">
    <source>
        <dbReference type="SAM" id="Phobius"/>
    </source>
</evidence>
<dbReference type="InterPro" id="IPR050332">
    <property type="entry name" value="GPCR_2"/>
</dbReference>
<dbReference type="GO" id="GO:0008528">
    <property type="term" value="F:G protein-coupled peptide receptor activity"/>
    <property type="evidence" value="ECO:0007669"/>
    <property type="project" value="TreeGrafter"/>
</dbReference>
<evidence type="ECO:0000313" key="2">
    <source>
        <dbReference type="EnsemblMetazoa" id="GPAI028218-PA"/>
    </source>
</evidence>
<dbReference type="GO" id="GO:0005886">
    <property type="term" value="C:plasma membrane"/>
    <property type="evidence" value="ECO:0007669"/>
    <property type="project" value="TreeGrafter"/>
</dbReference>
<keyword evidence="1" id="KW-1133">Transmembrane helix</keyword>
<dbReference type="InterPro" id="IPR036445">
    <property type="entry name" value="GPCR_2_extracell_dom_sf"/>
</dbReference>
<dbReference type="STRING" id="7398.A0A1A9ZXI7"/>
<keyword evidence="1" id="KW-0812">Transmembrane</keyword>
<dbReference type="VEuPathDB" id="VectorBase:GPAI028218"/>
<dbReference type="Gene3D" id="4.10.1240.10">
    <property type="entry name" value="GPCR, family 2, extracellular hormone receptor domain"/>
    <property type="match status" value="1"/>
</dbReference>
<dbReference type="EnsemblMetazoa" id="GPAI028218-RA">
    <property type="protein sequence ID" value="GPAI028218-PA"/>
    <property type="gene ID" value="GPAI028218"/>
</dbReference>
<dbReference type="GO" id="GO:0007188">
    <property type="term" value="P:adenylate cyclase-modulating G protein-coupled receptor signaling pathway"/>
    <property type="evidence" value="ECO:0007669"/>
    <property type="project" value="TreeGrafter"/>
</dbReference>